<gene>
    <name evidence="2" type="ORF">CC80DRAFT_580732</name>
</gene>
<dbReference type="GO" id="GO:0008168">
    <property type="term" value="F:methyltransferase activity"/>
    <property type="evidence" value="ECO:0007669"/>
    <property type="project" value="UniProtKB-KW"/>
</dbReference>
<dbReference type="AlphaFoldDB" id="A0A6A5U7G9"/>
<dbReference type="Gene3D" id="3.40.50.150">
    <property type="entry name" value="Vaccinia Virus protein VP39"/>
    <property type="match status" value="1"/>
</dbReference>
<dbReference type="EMBL" id="ML976982">
    <property type="protein sequence ID" value="KAF1960871.1"/>
    <property type="molecule type" value="Genomic_DNA"/>
</dbReference>
<dbReference type="InterPro" id="IPR041698">
    <property type="entry name" value="Methyltransf_25"/>
</dbReference>
<dbReference type="GO" id="GO:0032259">
    <property type="term" value="P:methylation"/>
    <property type="evidence" value="ECO:0007669"/>
    <property type="project" value="UniProtKB-KW"/>
</dbReference>
<evidence type="ECO:0000313" key="2">
    <source>
        <dbReference type="EMBL" id="KAF1960871.1"/>
    </source>
</evidence>
<keyword evidence="3" id="KW-1185">Reference proteome</keyword>
<dbReference type="PANTHER" id="PTHR43591:SF24">
    <property type="entry name" value="2-METHOXY-6-POLYPRENYL-1,4-BENZOQUINOL METHYLASE, MITOCHONDRIAL"/>
    <property type="match status" value="1"/>
</dbReference>
<keyword evidence="2" id="KW-0489">Methyltransferase</keyword>
<dbReference type="Pfam" id="PF13649">
    <property type="entry name" value="Methyltransf_25"/>
    <property type="match status" value="1"/>
</dbReference>
<reference evidence="2" key="1">
    <citation type="journal article" date="2020" name="Stud. Mycol.">
        <title>101 Dothideomycetes genomes: a test case for predicting lifestyles and emergence of pathogens.</title>
        <authorList>
            <person name="Haridas S."/>
            <person name="Albert R."/>
            <person name="Binder M."/>
            <person name="Bloem J."/>
            <person name="Labutti K."/>
            <person name="Salamov A."/>
            <person name="Andreopoulos B."/>
            <person name="Baker S."/>
            <person name="Barry K."/>
            <person name="Bills G."/>
            <person name="Bluhm B."/>
            <person name="Cannon C."/>
            <person name="Castanera R."/>
            <person name="Culley D."/>
            <person name="Daum C."/>
            <person name="Ezra D."/>
            <person name="Gonzalez J."/>
            <person name="Henrissat B."/>
            <person name="Kuo A."/>
            <person name="Liang C."/>
            <person name="Lipzen A."/>
            <person name="Lutzoni F."/>
            <person name="Magnuson J."/>
            <person name="Mondo S."/>
            <person name="Nolan M."/>
            <person name="Ohm R."/>
            <person name="Pangilinan J."/>
            <person name="Park H.-J."/>
            <person name="Ramirez L."/>
            <person name="Alfaro M."/>
            <person name="Sun H."/>
            <person name="Tritt A."/>
            <person name="Yoshinaga Y."/>
            <person name="Zwiers L.-H."/>
            <person name="Turgeon B."/>
            <person name="Goodwin S."/>
            <person name="Spatafora J."/>
            <person name="Crous P."/>
            <person name="Grigoriev I."/>
        </authorList>
    </citation>
    <scope>NUCLEOTIDE SEQUENCE</scope>
    <source>
        <strain evidence="2">CBS 675.92</strain>
    </source>
</reference>
<proteinExistence type="predicted"/>
<feature type="domain" description="Methyltransferase" evidence="1">
    <location>
        <begin position="32"/>
        <end position="127"/>
    </location>
</feature>
<evidence type="ECO:0000313" key="3">
    <source>
        <dbReference type="Proteomes" id="UP000800035"/>
    </source>
</evidence>
<keyword evidence="2" id="KW-0808">Transferase</keyword>
<dbReference type="SUPFAM" id="SSF53335">
    <property type="entry name" value="S-adenosyl-L-methionine-dependent methyltransferases"/>
    <property type="match status" value="1"/>
</dbReference>
<dbReference type="OrthoDB" id="184880at2759"/>
<dbReference type="CDD" id="cd02440">
    <property type="entry name" value="AdoMet_MTases"/>
    <property type="match status" value="1"/>
</dbReference>
<name>A0A6A5U7G9_9PLEO</name>
<evidence type="ECO:0000259" key="1">
    <source>
        <dbReference type="Pfam" id="PF13649"/>
    </source>
</evidence>
<accession>A0A6A5U7G9</accession>
<dbReference type="PANTHER" id="PTHR43591">
    <property type="entry name" value="METHYLTRANSFERASE"/>
    <property type="match status" value="1"/>
</dbReference>
<dbReference type="Proteomes" id="UP000800035">
    <property type="component" value="Unassembled WGS sequence"/>
</dbReference>
<organism evidence="2 3">
    <name type="scientific">Byssothecium circinans</name>
    <dbReference type="NCBI Taxonomy" id="147558"/>
    <lineage>
        <taxon>Eukaryota</taxon>
        <taxon>Fungi</taxon>
        <taxon>Dikarya</taxon>
        <taxon>Ascomycota</taxon>
        <taxon>Pezizomycotina</taxon>
        <taxon>Dothideomycetes</taxon>
        <taxon>Pleosporomycetidae</taxon>
        <taxon>Pleosporales</taxon>
        <taxon>Massarineae</taxon>
        <taxon>Massarinaceae</taxon>
        <taxon>Byssothecium</taxon>
    </lineage>
</organism>
<sequence length="263" mass="29629">MSDSSSTHLLHKNVMNNKLIRVPLPTQHPVDILDAGTGDGLWMLDALDEFPIATLLGTDINETHFKQIADKLPSPISFKKQDLTASWPEEDKNRYDLVHMRYCFLNFVLEKDAKVVESLFELVKPGGYIVLIEADMLSFEDGENHPGMTEFMKYAARAFPEVKMNPSAGSELKRLIKDAGAQDVKEVVFSFGMGVAADTEGMLKETTENMASIIANFALFGSKMPNYWYSQEDFEMLNNSVAHELNTIGNTWKFWMVTGKKCE</sequence>
<dbReference type="InterPro" id="IPR029063">
    <property type="entry name" value="SAM-dependent_MTases_sf"/>
</dbReference>
<protein>
    <submittedName>
        <fullName evidence="2">Methyltransferase GliN</fullName>
    </submittedName>
</protein>